<feature type="domain" description="C2H2-type" evidence="13">
    <location>
        <begin position="360"/>
        <end position="383"/>
    </location>
</feature>
<dbReference type="EMBL" id="GL732552">
    <property type="protein sequence ID" value="EFX79363.1"/>
    <property type="molecule type" value="Genomic_DNA"/>
</dbReference>
<keyword evidence="9" id="KW-0804">Transcription</keyword>
<feature type="domain" description="C2H2-type" evidence="13">
    <location>
        <begin position="1140"/>
        <end position="1167"/>
    </location>
</feature>
<dbReference type="OrthoDB" id="6077919at2759"/>
<dbReference type="FunFam" id="3.30.160.60:FF:002711">
    <property type="entry name" value="Zinc finger protein 16"/>
    <property type="match status" value="1"/>
</dbReference>
<evidence type="ECO:0000256" key="9">
    <source>
        <dbReference type="ARBA" id="ARBA00023163"/>
    </source>
</evidence>
<keyword evidence="10" id="KW-0539">Nucleus</keyword>
<feature type="domain" description="C2H2-type" evidence="13">
    <location>
        <begin position="331"/>
        <end position="359"/>
    </location>
</feature>
<keyword evidence="6" id="KW-0862">Zinc</keyword>
<feature type="domain" description="C2H2-type" evidence="13">
    <location>
        <begin position="201"/>
        <end position="229"/>
    </location>
</feature>
<dbReference type="FunFam" id="3.30.160.60:FF:000340">
    <property type="entry name" value="zinc finger protein 473 isoform X1"/>
    <property type="match status" value="1"/>
</dbReference>
<feature type="compositionally biased region" description="Polar residues" evidence="12">
    <location>
        <begin position="913"/>
        <end position="923"/>
    </location>
</feature>
<feature type="domain" description="C2H2-type" evidence="13">
    <location>
        <begin position="1017"/>
        <end position="1044"/>
    </location>
</feature>
<proteinExistence type="inferred from homology"/>
<feature type="domain" description="C2H2-type" evidence="13">
    <location>
        <begin position="608"/>
        <end position="635"/>
    </location>
</feature>
<keyword evidence="4" id="KW-0677">Repeat</keyword>
<dbReference type="Pfam" id="PF00096">
    <property type="entry name" value="zf-C2H2"/>
    <property type="match status" value="13"/>
</dbReference>
<evidence type="ECO:0000256" key="2">
    <source>
        <dbReference type="ARBA" id="ARBA00006991"/>
    </source>
</evidence>
<feature type="domain" description="C2H2-type" evidence="13">
    <location>
        <begin position="552"/>
        <end position="579"/>
    </location>
</feature>
<dbReference type="OMA" id="HEINDKP"/>
<comment type="similarity">
    <text evidence="2">Belongs to the krueppel C2H2-type zinc-finger protein family.</text>
</comment>
<evidence type="ECO:0000256" key="6">
    <source>
        <dbReference type="ARBA" id="ARBA00022833"/>
    </source>
</evidence>
<feature type="domain" description="C2H2-type" evidence="13">
    <location>
        <begin position="809"/>
        <end position="836"/>
    </location>
</feature>
<dbReference type="eggNOG" id="KOG1721">
    <property type="taxonomic scope" value="Eukaryota"/>
</dbReference>
<keyword evidence="8" id="KW-0238">DNA-binding</keyword>
<feature type="domain" description="C2H2-type" evidence="13">
    <location>
        <begin position="580"/>
        <end position="607"/>
    </location>
</feature>
<feature type="region of interest" description="Disordered" evidence="12">
    <location>
        <begin position="839"/>
        <end position="928"/>
    </location>
</feature>
<keyword evidence="5 11" id="KW-0863">Zinc-finger</keyword>
<evidence type="ECO:0000256" key="3">
    <source>
        <dbReference type="ARBA" id="ARBA00022723"/>
    </source>
</evidence>
<feature type="compositionally biased region" description="Polar residues" evidence="12">
    <location>
        <begin position="886"/>
        <end position="904"/>
    </location>
</feature>
<dbReference type="InParanoid" id="E9GMG8"/>
<dbReference type="Proteomes" id="UP000000305">
    <property type="component" value="Unassembled WGS sequence"/>
</dbReference>
<dbReference type="PANTHER" id="PTHR24396:SF19">
    <property type="entry name" value="FI01119P"/>
    <property type="match status" value="1"/>
</dbReference>
<evidence type="ECO:0000256" key="1">
    <source>
        <dbReference type="ARBA" id="ARBA00004123"/>
    </source>
</evidence>
<evidence type="ECO:0000256" key="10">
    <source>
        <dbReference type="ARBA" id="ARBA00023242"/>
    </source>
</evidence>
<evidence type="ECO:0000256" key="4">
    <source>
        <dbReference type="ARBA" id="ARBA00022737"/>
    </source>
</evidence>
<feature type="domain" description="C2H2-type" evidence="13">
    <location>
        <begin position="1198"/>
        <end position="1225"/>
    </location>
</feature>
<keyword evidence="15" id="KW-1185">Reference proteome</keyword>
<dbReference type="GO" id="GO:0008270">
    <property type="term" value="F:zinc ion binding"/>
    <property type="evidence" value="ECO:0007669"/>
    <property type="project" value="UniProtKB-KW"/>
</dbReference>
<feature type="domain" description="C2H2-type" evidence="13">
    <location>
        <begin position="751"/>
        <end position="778"/>
    </location>
</feature>
<feature type="domain" description="C2H2-type" evidence="13">
    <location>
        <begin position="524"/>
        <end position="551"/>
    </location>
</feature>
<dbReference type="PANTHER" id="PTHR24396">
    <property type="entry name" value="ZINC FINGER PROTEIN"/>
    <property type="match status" value="1"/>
</dbReference>
<evidence type="ECO:0000256" key="5">
    <source>
        <dbReference type="ARBA" id="ARBA00022771"/>
    </source>
</evidence>
<gene>
    <name evidence="14" type="ORF">DAPPUDRAFT_304880</name>
</gene>
<dbReference type="SMART" id="SM00355">
    <property type="entry name" value="ZnF_C2H2"/>
    <property type="match status" value="23"/>
</dbReference>
<dbReference type="PROSITE" id="PS00028">
    <property type="entry name" value="ZINC_FINGER_C2H2_1"/>
    <property type="match status" value="20"/>
</dbReference>
<feature type="domain" description="C2H2-type" evidence="13">
    <location>
        <begin position="1170"/>
        <end position="1197"/>
    </location>
</feature>
<dbReference type="FunFam" id="3.30.160.60:FF:000145">
    <property type="entry name" value="Zinc finger protein 574"/>
    <property type="match status" value="1"/>
</dbReference>
<keyword evidence="3" id="KW-0479">Metal-binding</keyword>
<dbReference type="InterPro" id="IPR036236">
    <property type="entry name" value="Znf_C2H2_sf"/>
</dbReference>
<feature type="domain" description="C2H2-type" evidence="13">
    <location>
        <begin position="257"/>
        <end position="284"/>
    </location>
</feature>
<evidence type="ECO:0000256" key="12">
    <source>
        <dbReference type="SAM" id="MobiDB-lite"/>
    </source>
</evidence>
<feature type="compositionally biased region" description="Polar residues" evidence="12">
    <location>
        <begin position="857"/>
        <end position="872"/>
    </location>
</feature>
<dbReference type="HOGENOM" id="CLU_252213_0_0_1"/>
<name>E9GMG8_DAPPU</name>
<feature type="domain" description="C2H2-type" evidence="13">
    <location>
        <begin position="303"/>
        <end position="330"/>
    </location>
</feature>
<dbReference type="GO" id="GO:0006357">
    <property type="term" value="P:regulation of transcription by RNA polymerase II"/>
    <property type="evidence" value="ECO:0000318"/>
    <property type="project" value="GO_Central"/>
</dbReference>
<feature type="domain" description="C2H2-type" evidence="13">
    <location>
        <begin position="395"/>
        <end position="418"/>
    </location>
</feature>
<feature type="domain" description="C2H2-type" evidence="13">
    <location>
        <begin position="781"/>
        <end position="808"/>
    </location>
</feature>
<dbReference type="FunFam" id="3.30.160.60:FF:000448">
    <property type="entry name" value="RE1-silencing transcription factor A"/>
    <property type="match status" value="1"/>
</dbReference>
<dbReference type="PROSITE" id="PS50157">
    <property type="entry name" value="ZINC_FINGER_C2H2_2"/>
    <property type="match status" value="23"/>
</dbReference>
<accession>E9GMG8</accession>
<dbReference type="GO" id="GO:0000978">
    <property type="term" value="F:RNA polymerase II cis-regulatory region sequence-specific DNA binding"/>
    <property type="evidence" value="ECO:0000318"/>
    <property type="project" value="GO_Central"/>
</dbReference>
<dbReference type="InterPro" id="IPR051643">
    <property type="entry name" value="Transcr_Reg_ZincFinger"/>
</dbReference>
<dbReference type="SUPFAM" id="SSF57667">
    <property type="entry name" value="beta-beta-alpha zinc fingers"/>
    <property type="match status" value="11"/>
</dbReference>
<keyword evidence="7" id="KW-0805">Transcription regulation</keyword>
<comment type="subcellular location">
    <subcellularLocation>
        <location evidence="1">Nucleus</location>
    </subcellularLocation>
</comment>
<organism evidence="14 15">
    <name type="scientific">Daphnia pulex</name>
    <name type="common">Water flea</name>
    <dbReference type="NCBI Taxonomy" id="6669"/>
    <lineage>
        <taxon>Eukaryota</taxon>
        <taxon>Metazoa</taxon>
        <taxon>Ecdysozoa</taxon>
        <taxon>Arthropoda</taxon>
        <taxon>Crustacea</taxon>
        <taxon>Branchiopoda</taxon>
        <taxon>Diplostraca</taxon>
        <taxon>Cladocera</taxon>
        <taxon>Anomopoda</taxon>
        <taxon>Daphniidae</taxon>
        <taxon>Daphnia</taxon>
    </lineage>
</organism>
<dbReference type="FunFam" id="3.30.160.60:FF:001049">
    <property type="entry name" value="zinc finger protein 319"/>
    <property type="match status" value="1"/>
</dbReference>
<feature type="region of interest" description="Disordered" evidence="12">
    <location>
        <begin position="469"/>
        <end position="493"/>
    </location>
</feature>
<feature type="domain" description="C2H2-type" evidence="13">
    <location>
        <begin position="119"/>
        <end position="146"/>
    </location>
</feature>
<dbReference type="Pfam" id="PF13912">
    <property type="entry name" value="zf-C2H2_6"/>
    <property type="match status" value="2"/>
</dbReference>
<evidence type="ECO:0000259" key="13">
    <source>
        <dbReference type="PROSITE" id="PS50157"/>
    </source>
</evidence>
<dbReference type="FunFam" id="3.30.160.60:FF:001506">
    <property type="entry name" value="Zinc finger protein"/>
    <property type="match status" value="1"/>
</dbReference>
<evidence type="ECO:0000256" key="8">
    <source>
        <dbReference type="ARBA" id="ARBA00023125"/>
    </source>
</evidence>
<feature type="domain" description="C2H2-type" evidence="13">
    <location>
        <begin position="173"/>
        <end position="200"/>
    </location>
</feature>
<dbReference type="GO" id="GO:0005634">
    <property type="term" value="C:nucleus"/>
    <property type="evidence" value="ECO:0000318"/>
    <property type="project" value="GO_Central"/>
</dbReference>
<dbReference type="Gene3D" id="3.30.160.60">
    <property type="entry name" value="Classic Zinc Finger"/>
    <property type="match status" value="18"/>
</dbReference>
<feature type="domain" description="C2H2-type" evidence="13">
    <location>
        <begin position="723"/>
        <end position="750"/>
    </location>
</feature>
<evidence type="ECO:0000313" key="15">
    <source>
        <dbReference type="Proteomes" id="UP000000305"/>
    </source>
</evidence>
<evidence type="ECO:0000256" key="11">
    <source>
        <dbReference type="PROSITE-ProRule" id="PRU00042"/>
    </source>
</evidence>
<dbReference type="FunFam" id="3.30.160.60:FF:002776">
    <property type="entry name" value="Zinc finger protein 639"/>
    <property type="match status" value="1"/>
</dbReference>
<dbReference type="PhylomeDB" id="E9GMG8"/>
<feature type="compositionally biased region" description="Polar residues" evidence="12">
    <location>
        <begin position="839"/>
        <end position="848"/>
    </location>
</feature>
<feature type="domain" description="C2H2-type" evidence="13">
    <location>
        <begin position="147"/>
        <end position="174"/>
    </location>
</feature>
<dbReference type="FunFam" id="3.30.160.60:FF:001818">
    <property type="entry name" value="GDNF-inducible zinc finger protein 1 isoform X1"/>
    <property type="match status" value="2"/>
</dbReference>
<feature type="domain" description="C2H2-type" evidence="13">
    <location>
        <begin position="1112"/>
        <end position="1139"/>
    </location>
</feature>
<reference evidence="14 15" key="1">
    <citation type="journal article" date="2011" name="Science">
        <title>The ecoresponsive genome of Daphnia pulex.</title>
        <authorList>
            <person name="Colbourne J.K."/>
            <person name="Pfrender M.E."/>
            <person name="Gilbert D."/>
            <person name="Thomas W.K."/>
            <person name="Tucker A."/>
            <person name="Oakley T.H."/>
            <person name="Tokishita S."/>
            <person name="Aerts A."/>
            <person name="Arnold G.J."/>
            <person name="Basu M.K."/>
            <person name="Bauer D.J."/>
            <person name="Caceres C.E."/>
            <person name="Carmel L."/>
            <person name="Casola C."/>
            <person name="Choi J.H."/>
            <person name="Detter J.C."/>
            <person name="Dong Q."/>
            <person name="Dusheyko S."/>
            <person name="Eads B.D."/>
            <person name="Frohlich T."/>
            <person name="Geiler-Samerotte K.A."/>
            <person name="Gerlach D."/>
            <person name="Hatcher P."/>
            <person name="Jogdeo S."/>
            <person name="Krijgsveld J."/>
            <person name="Kriventseva E.V."/>
            <person name="Kultz D."/>
            <person name="Laforsch C."/>
            <person name="Lindquist E."/>
            <person name="Lopez J."/>
            <person name="Manak J.R."/>
            <person name="Muller J."/>
            <person name="Pangilinan J."/>
            <person name="Patwardhan R.P."/>
            <person name="Pitluck S."/>
            <person name="Pritham E.J."/>
            <person name="Rechtsteiner A."/>
            <person name="Rho M."/>
            <person name="Rogozin I.B."/>
            <person name="Sakarya O."/>
            <person name="Salamov A."/>
            <person name="Schaack S."/>
            <person name="Shapiro H."/>
            <person name="Shiga Y."/>
            <person name="Skalitzky C."/>
            <person name="Smith Z."/>
            <person name="Souvorov A."/>
            <person name="Sung W."/>
            <person name="Tang Z."/>
            <person name="Tsuchiya D."/>
            <person name="Tu H."/>
            <person name="Vos H."/>
            <person name="Wang M."/>
            <person name="Wolf Y.I."/>
            <person name="Yamagata H."/>
            <person name="Yamada T."/>
            <person name="Ye Y."/>
            <person name="Shaw J.R."/>
            <person name="Andrews J."/>
            <person name="Crease T.J."/>
            <person name="Tang H."/>
            <person name="Lucas S.M."/>
            <person name="Robertson H.M."/>
            <person name="Bork P."/>
            <person name="Koonin E.V."/>
            <person name="Zdobnov E.M."/>
            <person name="Grigoriev I.V."/>
            <person name="Lynch M."/>
            <person name="Boore J.L."/>
        </authorList>
    </citation>
    <scope>NUCLEOTIDE SEQUENCE [LARGE SCALE GENOMIC DNA]</scope>
</reference>
<sequence>MELSTNDCDGTNPATAFSFVLSDSLGGTEILDGESAGSIIFPTDFDINKLLKTGNGVQVLFIDSSQVGIVSENGAAIITSSPLQDEIEGGEQPNLTETQVGRNHPDSFHVETSMINDVLSCSECGATFKKSADYKRHQLQHLDKKPHQCPNCNLSFNVEKNLKLHMALHNTSSQCPECGKKFSRLASLKAHISLHIEEDTLTCQQCDNEFETMRALRRHIEEEHQLNKTAPLTLAELNHSFNGSANRGETDPVIKIFPCKQCHDNFNTMRALKEHSRYHQKVNSILSCKKKSKNNKVVGKQRFRCSHCSMEFDKPSLCARHERVHTGERPYKCDQCNRGFSQKNSLVSHQKAIHGREKPYQCTLCPYASSQKGNLRAHVRRLHLLASSEQQGDVHRCDDCSAVFRNVSSLTSHMSKFHCDGIQTHLTMPHLQNSDSMAALNINDNDSASRDDVSHKNDILQKALERIGLPLSDGGTENSDERNGEQNKTKERSACTTTLVDRANPAKLVQYVVEYRMENSVRFLLCANCPKRFKKPLDLVRHLRIHNSIMPYKCPVCHKTFRLKSTLMSHLNSHNGTKAFECPVCCKKLASQASLVLHQRLHTGQRPYCCQFCGKQFRHRSYFKVHLQAHQRSAKSKTKAAFTSEEPRIASDSLKTGANISVTLAEPLELTESGNEFIAKLQTSWHVEQLMFILLGILPRQPVNAQLFSRSEEKNGTRQIRPFKCLQCGAAFKKSAHLNQHIQTHSGLKPFTCNICLRNFVSKWVLKAHHLTHERTSAPNFQCSECNRCFTTRGTLNRHKASHSDSRPFICPYCQKSFKTYSVCKKHVGTHTNEVIHMQQAQSSSELSEVSIDTEALENSTTLPPMSETQTESHWDLLNYEPSNMPADSSTTQPSDESTLNGTREVSGVHSLPCTTSTLSDASSFGPMQLGMEFDGEEASDVTDAPAHSDLPTLYDNQVLSQSFTFQVGKSESELLTAPTEDSKREETKCLSCGREFKRASHLKTHMRSNCGANKSHVCPICTKSFATAQALTAHEKSHADPDPEPMHCVCDSCGLKFLSFQLYLRHTEEGCTQTNGLETSFKDQDSAIFTDTSSTQGGVANVIDKISKSLKECTQCNKSFKKQSDLVRHMRTHTGERPFSCKICDKSFTLKSTLTAHLRTHSANGNKTVSCELCNGLYSCRNTLRIHMRIHTGDKPFKCPECNLFFRTTGHRQSHLKSHRKAAQAVGKPGAIRTVSSAANKRKLKAKSNKQRVLNGDVDSEAHLAKVIAISGDLSNQHNSLGDQSGSLGNLTVKFHLDEAGNVQLPTLDSTTLLDLRDLSDLFLTQSDGQVQGIALTQEMNLSHLLTVSESNRDELSRNLMNSESGLRLLTGNHGGTMLVSSSHGDQHHSEVEEGVDHAILLEAVDPVVILGASSETSPERVSVITARNRNFQK</sequence>
<dbReference type="KEGG" id="dpx:DAPPUDRAFT_304880"/>
<dbReference type="GO" id="GO:0000981">
    <property type="term" value="F:DNA-binding transcription factor activity, RNA polymerase II-specific"/>
    <property type="evidence" value="ECO:0000318"/>
    <property type="project" value="GO_Central"/>
</dbReference>
<evidence type="ECO:0000256" key="7">
    <source>
        <dbReference type="ARBA" id="ARBA00023015"/>
    </source>
</evidence>
<feature type="non-terminal residue" evidence="14">
    <location>
        <position position="1"/>
    </location>
</feature>
<protein>
    <recommendedName>
        <fullName evidence="13">C2H2-type domain-containing protein</fullName>
    </recommendedName>
</protein>
<dbReference type="InterPro" id="IPR013087">
    <property type="entry name" value="Znf_C2H2_type"/>
</dbReference>
<feature type="compositionally biased region" description="Basic and acidic residues" evidence="12">
    <location>
        <begin position="479"/>
        <end position="493"/>
    </location>
</feature>
<feature type="domain" description="C2H2-type" evidence="13">
    <location>
        <begin position="988"/>
        <end position="1015"/>
    </location>
</feature>
<evidence type="ECO:0000313" key="14">
    <source>
        <dbReference type="EMBL" id="EFX79363.1"/>
    </source>
</evidence>